<dbReference type="PANTHER" id="PTHR33393">
    <property type="entry name" value="POLYGLUTAMINE SYNTHESIS ACCESSORY PROTEIN RV0574C-RELATED"/>
    <property type="match status" value="1"/>
</dbReference>
<protein>
    <submittedName>
        <fullName evidence="3">CapA family protein</fullName>
    </submittedName>
</protein>
<dbReference type="Proteomes" id="UP001597301">
    <property type="component" value="Unassembled WGS sequence"/>
</dbReference>
<evidence type="ECO:0000313" key="4">
    <source>
        <dbReference type="Proteomes" id="UP001597301"/>
    </source>
</evidence>
<dbReference type="InterPro" id="IPR052169">
    <property type="entry name" value="CW_Biosynth-Accessory"/>
</dbReference>
<dbReference type="CDD" id="cd07381">
    <property type="entry name" value="MPP_CapA"/>
    <property type="match status" value="1"/>
</dbReference>
<evidence type="ECO:0000256" key="1">
    <source>
        <dbReference type="ARBA" id="ARBA00005662"/>
    </source>
</evidence>
<dbReference type="Pfam" id="PF09587">
    <property type="entry name" value="PGA_cap"/>
    <property type="match status" value="1"/>
</dbReference>
<name>A0ABW4KGI4_9BACI</name>
<organism evidence="3 4">
    <name type="scientific">Siminovitchia sediminis</name>
    <dbReference type="NCBI Taxonomy" id="1274353"/>
    <lineage>
        <taxon>Bacteria</taxon>
        <taxon>Bacillati</taxon>
        <taxon>Bacillota</taxon>
        <taxon>Bacilli</taxon>
        <taxon>Bacillales</taxon>
        <taxon>Bacillaceae</taxon>
        <taxon>Siminovitchia</taxon>
    </lineage>
</organism>
<dbReference type="SUPFAM" id="SSF56300">
    <property type="entry name" value="Metallo-dependent phosphatases"/>
    <property type="match status" value="1"/>
</dbReference>
<keyword evidence="4" id="KW-1185">Reference proteome</keyword>
<gene>
    <name evidence="3" type="ORF">ACFSCZ_07700</name>
</gene>
<dbReference type="PANTHER" id="PTHR33393:SF12">
    <property type="entry name" value="CAPSULE BIOSYNTHESIS PROTEIN CAPA"/>
    <property type="match status" value="1"/>
</dbReference>
<sequence length="373" mass="41375">MKKTLVTVSILVIALFLMWSANSRTSPKKDVASFSFHAERDHSIQTKDYATEAVIGGIGDILIHDTVYEDAKTEQGYDFTSMFSPVKPTLQKPDLLIANQESVPGGESLGISTYPTFNSPYQIVDALMDSGVDMVTAANNHSLDKGQEGILKAISYYESKNLPYTGMYKSPEDKADMRIVDVNGIKFAILAYAEHFNGIPVPAEKEYLVSPLEKDAILADIAKAESKADVVVLAVHWGDEYVREPNNNQKKLAQEFIYNGADIILGHHPHVLQPMEMIKQKDGGEGLVVYSLGNFLSGQIWDFKDIGGMVEILVEKRVTGSQVHVSLKDIEFHPTFTASKGFRNYQIYPLDEANAKGFTNESKASIRQFMQIP</sequence>
<evidence type="ECO:0000259" key="2">
    <source>
        <dbReference type="SMART" id="SM00854"/>
    </source>
</evidence>
<dbReference type="InterPro" id="IPR019079">
    <property type="entry name" value="Capsule_synth_CapA"/>
</dbReference>
<dbReference type="EMBL" id="JBHUEO010000017">
    <property type="protein sequence ID" value="MFD1706638.1"/>
    <property type="molecule type" value="Genomic_DNA"/>
</dbReference>
<accession>A0ABW4KGI4</accession>
<comment type="similarity">
    <text evidence="1">Belongs to the CapA family.</text>
</comment>
<evidence type="ECO:0000313" key="3">
    <source>
        <dbReference type="EMBL" id="MFD1706638.1"/>
    </source>
</evidence>
<dbReference type="Gene3D" id="3.60.21.10">
    <property type="match status" value="1"/>
</dbReference>
<comment type="caution">
    <text evidence="3">The sequence shown here is derived from an EMBL/GenBank/DDBJ whole genome shotgun (WGS) entry which is preliminary data.</text>
</comment>
<dbReference type="InterPro" id="IPR029052">
    <property type="entry name" value="Metallo-depent_PP-like"/>
</dbReference>
<proteinExistence type="inferred from homology"/>
<feature type="domain" description="Capsule synthesis protein CapA" evidence="2">
    <location>
        <begin position="54"/>
        <end position="299"/>
    </location>
</feature>
<dbReference type="RefSeq" id="WP_380773270.1">
    <property type="nucleotide sequence ID" value="NZ_JBHUEO010000017.1"/>
</dbReference>
<dbReference type="SMART" id="SM00854">
    <property type="entry name" value="PGA_cap"/>
    <property type="match status" value="1"/>
</dbReference>
<reference evidence="4" key="1">
    <citation type="journal article" date="2019" name="Int. J. Syst. Evol. Microbiol.">
        <title>The Global Catalogue of Microorganisms (GCM) 10K type strain sequencing project: providing services to taxonomists for standard genome sequencing and annotation.</title>
        <authorList>
            <consortium name="The Broad Institute Genomics Platform"/>
            <consortium name="The Broad Institute Genome Sequencing Center for Infectious Disease"/>
            <person name="Wu L."/>
            <person name="Ma J."/>
        </authorList>
    </citation>
    <scope>NUCLEOTIDE SEQUENCE [LARGE SCALE GENOMIC DNA]</scope>
    <source>
        <strain evidence="4">CGMCC 1.12295</strain>
    </source>
</reference>